<evidence type="ECO:0000256" key="7">
    <source>
        <dbReference type="ARBA" id="ARBA00022833"/>
    </source>
</evidence>
<comment type="similarity">
    <text evidence="9">Belongs to the ZNF593/BUD20 C2H2-type zinc-finger protein family.</text>
</comment>
<evidence type="ECO:0000256" key="1">
    <source>
        <dbReference type="ARBA" id="ARBA00004123"/>
    </source>
</evidence>
<dbReference type="GeneID" id="30036318"/>
<sequence>MGRYSVMRYKTKRYTRDLDQILHDDLSSEKSIKSLEVQEYDETKPGLGQFYCIPCAKYFETEHAKTTHTRGKVHKRRLKDIRAGPYTKEEADAAAGADVAKFLKKKELQQTIKDEEMVKDILTKPVSVKELDDGLADMVDDGEVPPQENQV</sequence>
<evidence type="ECO:0000256" key="4">
    <source>
        <dbReference type="ARBA" id="ARBA00022517"/>
    </source>
</evidence>
<dbReference type="InterPro" id="IPR003604">
    <property type="entry name" value="Matrin/U1-like-C_Znf_C2H2"/>
</dbReference>
<keyword evidence="5" id="KW-0479">Metal-binding</keyword>
<evidence type="ECO:0000256" key="5">
    <source>
        <dbReference type="ARBA" id="ARBA00022723"/>
    </source>
</evidence>
<dbReference type="EMBL" id="CP014500">
    <property type="protein sequence ID" value="ANB11401.1"/>
    <property type="molecule type" value="Genomic_DNA"/>
</dbReference>
<dbReference type="PROSITE" id="PS00028">
    <property type="entry name" value="ZINC_FINGER_C2H2_1"/>
    <property type="match status" value="1"/>
</dbReference>
<dbReference type="Pfam" id="PF12171">
    <property type="entry name" value="zf-C2H2_jaz"/>
    <property type="match status" value="1"/>
</dbReference>
<dbReference type="InterPro" id="IPR051879">
    <property type="entry name" value="C2H2-ZF_Maturation_Protein"/>
</dbReference>
<comment type="subcellular location">
    <subcellularLocation>
        <location evidence="2">Cytoplasm</location>
    </subcellularLocation>
    <subcellularLocation>
        <location evidence="1">Nucleus</location>
    </subcellularLocation>
</comment>
<keyword evidence="12" id="KW-1185">Reference proteome</keyword>
<evidence type="ECO:0000256" key="3">
    <source>
        <dbReference type="ARBA" id="ARBA00022490"/>
    </source>
</evidence>
<dbReference type="SUPFAM" id="SSF57667">
    <property type="entry name" value="beta-beta-alpha zinc fingers"/>
    <property type="match status" value="1"/>
</dbReference>
<dbReference type="GO" id="GO:0008270">
    <property type="term" value="F:zinc ion binding"/>
    <property type="evidence" value="ECO:0007669"/>
    <property type="project" value="UniProtKB-KW"/>
</dbReference>
<evidence type="ECO:0000256" key="9">
    <source>
        <dbReference type="ARBA" id="ARBA00038064"/>
    </source>
</evidence>
<dbReference type="PANTHER" id="PTHR46095:SF1">
    <property type="entry name" value="ZINC FINGER PROTEIN 593"/>
    <property type="match status" value="1"/>
</dbReference>
<accession>A0A161HFN9</accession>
<dbReference type="InterPro" id="IPR036236">
    <property type="entry name" value="Znf_C2H2_sf"/>
</dbReference>
<dbReference type="AlphaFoldDB" id="A0A161HFN9"/>
<dbReference type="InterPro" id="IPR022755">
    <property type="entry name" value="Znf_C2H2_jaz"/>
</dbReference>
<dbReference type="FunFam" id="3.30.160.60:FF:000299">
    <property type="entry name" value="Zinc finger protein 593"/>
    <property type="match status" value="1"/>
</dbReference>
<gene>
    <name evidence="11" type="primary">BUD20</name>
    <name evidence="11" type="ORF">AWJ20_4210</name>
</gene>
<protein>
    <submittedName>
        <fullName evidence="11">Bud20p</fullName>
    </submittedName>
</protein>
<evidence type="ECO:0000256" key="2">
    <source>
        <dbReference type="ARBA" id="ARBA00004496"/>
    </source>
</evidence>
<dbReference type="GO" id="GO:0003676">
    <property type="term" value="F:nucleic acid binding"/>
    <property type="evidence" value="ECO:0007669"/>
    <property type="project" value="InterPro"/>
</dbReference>
<evidence type="ECO:0000256" key="8">
    <source>
        <dbReference type="ARBA" id="ARBA00023242"/>
    </source>
</evidence>
<dbReference type="RefSeq" id="XP_018733878.1">
    <property type="nucleotide sequence ID" value="XM_018881273.1"/>
</dbReference>
<evidence type="ECO:0000256" key="6">
    <source>
        <dbReference type="ARBA" id="ARBA00022771"/>
    </source>
</evidence>
<evidence type="ECO:0000313" key="12">
    <source>
        <dbReference type="Proteomes" id="UP000189580"/>
    </source>
</evidence>
<dbReference type="InterPro" id="IPR013087">
    <property type="entry name" value="Znf_C2H2_type"/>
</dbReference>
<keyword evidence="7" id="KW-0862">Zinc</keyword>
<dbReference type="KEGG" id="slb:AWJ20_4210"/>
<dbReference type="SMART" id="SM00451">
    <property type="entry name" value="ZnF_U1"/>
    <property type="match status" value="1"/>
</dbReference>
<dbReference type="PANTHER" id="PTHR46095">
    <property type="entry name" value="ZINC FINGER PROTEIN 593"/>
    <property type="match status" value="1"/>
</dbReference>
<proteinExistence type="inferred from homology"/>
<reference evidence="11 12" key="1">
    <citation type="submission" date="2016-02" db="EMBL/GenBank/DDBJ databases">
        <title>Complete genome sequence and transcriptome regulation of the pentose utilising yeast Sugiyamaella lignohabitans.</title>
        <authorList>
            <person name="Bellasio M."/>
            <person name="Peymann A."/>
            <person name="Valli M."/>
            <person name="Sipitzky M."/>
            <person name="Graf A."/>
            <person name="Sauer M."/>
            <person name="Marx H."/>
            <person name="Mattanovich D."/>
        </authorList>
    </citation>
    <scope>NUCLEOTIDE SEQUENCE [LARGE SCALE GENOMIC DNA]</scope>
    <source>
        <strain evidence="11 12">CBS 10342</strain>
    </source>
</reference>
<evidence type="ECO:0000259" key="10">
    <source>
        <dbReference type="PROSITE" id="PS00028"/>
    </source>
</evidence>
<evidence type="ECO:0000313" key="11">
    <source>
        <dbReference type="EMBL" id="ANB11401.1"/>
    </source>
</evidence>
<dbReference type="Gene3D" id="3.30.160.60">
    <property type="entry name" value="Classic Zinc Finger"/>
    <property type="match status" value="1"/>
</dbReference>
<feature type="domain" description="C2H2-type" evidence="10">
    <location>
        <begin position="52"/>
        <end position="74"/>
    </location>
</feature>
<dbReference type="Proteomes" id="UP000189580">
    <property type="component" value="Chromosome c"/>
</dbReference>
<keyword evidence="8" id="KW-0539">Nucleus</keyword>
<dbReference type="GO" id="GO:0005737">
    <property type="term" value="C:cytoplasm"/>
    <property type="evidence" value="ECO:0007669"/>
    <property type="project" value="UniProtKB-SubCell"/>
</dbReference>
<dbReference type="GO" id="GO:0042254">
    <property type="term" value="P:ribosome biogenesis"/>
    <property type="evidence" value="ECO:0007669"/>
    <property type="project" value="UniProtKB-KW"/>
</dbReference>
<name>A0A161HFN9_9ASCO</name>
<keyword evidence="6" id="KW-0863">Zinc-finger</keyword>
<organism evidence="11 12">
    <name type="scientific">Sugiyamaella lignohabitans</name>
    <dbReference type="NCBI Taxonomy" id="796027"/>
    <lineage>
        <taxon>Eukaryota</taxon>
        <taxon>Fungi</taxon>
        <taxon>Dikarya</taxon>
        <taxon>Ascomycota</taxon>
        <taxon>Saccharomycotina</taxon>
        <taxon>Dipodascomycetes</taxon>
        <taxon>Dipodascales</taxon>
        <taxon>Trichomonascaceae</taxon>
        <taxon>Sugiyamaella</taxon>
    </lineage>
</organism>
<dbReference type="GO" id="GO:0043021">
    <property type="term" value="F:ribonucleoprotein complex binding"/>
    <property type="evidence" value="ECO:0007669"/>
    <property type="project" value="UniProtKB-ARBA"/>
</dbReference>
<dbReference type="OrthoDB" id="24683at2759"/>
<dbReference type="GO" id="GO:0005634">
    <property type="term" value="C:nucleus"/>
    <property type="evidence" value="ECO:0007669"/>
    <property type="project" value="UniProtKB-SubCell"/>
</dbReference>
<keyword evidence="3" id="KW-0963">Cytoplasm</keyword>
<keyword evidence="4" id="KW-0690">Ribosome biogenesis</keyword>